<reference evidence="4" key="1">
    <citation type="submission" date="2016-06" db="UniProtKB">
        <authorList>
            <consortium name="WormBaseParasite"/>
        </authorList>
    </citation>
    <scope>IDENTIFICATION</scope>
</reference>
<evidence type="ECO:0000313" key="2">
    <source>
        <dbReference type="EMBL" id="VDL91477.1"/>
    </source>
</evidence>
<name>A0A183SLJ4_SCHSO</name>
<feature type="region of interest" description="Disordered" evidence="1">
    <location>
        <begin position="100"/>
        <end position="137"/>
    </location>
</feature>
<proteinExistence type="predicted"/>
<organism evidence="4">
    <name type="scientific">Schistocephalus solidus</name>
    <name type="common">Tapeworm</name>
    <dbReference type="NCBI Taxonomy" id="70667"/>
    <lineage>
        <taxon>Eukaryota</taxon>
        <taxon>Metazoa</taxon>
        <taxon>Spiralia</taxon>
        <taxon>Lophotrochozoa</taxon>
        <taxon>Platyhelminthes</taxon>
        <taxon>Cestoda</taxon>
        <taxon>Eucestoda</taxon>
        <taxon>Diphyllobothriidea</taxon>
        <taxon>Diphyllobothriidae</taxon>
        <taxon>Schistocephalus</taxon>
    </lineage>
</organism>
<gene>
    <name evidence="2" type="ORF">SSLN_LOCUS5092</name>
</gene>
<reference evidence="2 3" key="2">
    <citation type="submission" date="2018-11" db="EMBL/GenBank/DDBJ databases">
        <authorList>
            <consortium name="Pathogen Informatics"/>
        </authorList>
    </citation>
    <scope>NUCLEOTIDE SEQUENCE [LARGE SCALE GENOMIC DNA]</scope>
    <source>
        <strain evidence="2 3">NST_G2</strain>
    </source>
</reference>
<sequence>MWALRIIDPLSLVAEYYANSGHTFAFQNAEILNLGNNRVTRIPIEVWHTQTTLINRCVALPAAFQAIRAQLIECKSKHEIGPNVNPTTGEPRTDMHVTTPQSGTHEGAGINTAASTTTPTDEETCSRKDTNRTSNSGCQLRSMRTRERAANCQKPPLDETCQLTAIILPPFALVTTEMLPVFAGSTDVCPLCGCRECRYVSARVAPSPRETMDWSAVAATAWGYRPGGRVGELMCHPGRVTADRCLLFSPRASAAGPVQLLSPVPLALSELT</sequence>
<evidence type="ECO:0000313" key="3">
    <source>
        <dbReference type="Proteomes" id="UP000275846"/>
    </source>
</evidence>
<dbReference type="EMBL" id="UYSU01033112">
    <property type="protein sequence ID" value="VDL91477.1"/>
    <property type="molecule type" value="Genomic_DNA"/>
</dbReference>
<dbReference type="Proteomes" id="UP000275846">
    <property type="component" value="Unassembled WGS sequence"/>
</dbReference>
<protein>
    <submittedName>
        <fullName evidence="2 4">Uncharacterized protein</fullName>
    </submittedName>
</protein>
<evidence type="ECO:0000256" key="1">
    <source>
        <dbReference type="SAM" id="MobiDB-lite"/>
    </source>
</evidence>
<dbReference type="AlphaFoldDB" id="A0A183SLJ4"/>
<evidence type="ECO:0000313" key="4">
    <source>
        <dbReference type="WBParaSite" id="SSLN_0000525501-mRNA-1"/>
    </source>
</evidence>
<accession>A0A183SLJ4</accession>
<keyword evidence="3" id="KW-1185">Reference proteome</keyword>
<dbReference type="WBParaSite" id="SSLN_0000525501-mRNA-1">
    <property type="protein sequence ID" value="SSLN_0000525501-mRNA-1"/>
    <property type="gene ID" value="SSLN_0000525501"/>
</dbReference>